<keyword evidence="3 8" id="KW-0812">Transmembrane</keyword>
<dbReference type="PROSITE" id="PS50850">
    <property type="entry name" value="MFS"/>
    <property type="match status" value="1"/>
</dbReference>
<evidence type="ECO:0000256" key="6">
    <source>
        <dbReference type="ARBA" id="ARBA00024338"/>
    </source>
</evidence>
<dbReference type="InterPro" id="IPR011701">
    <property type="entry name" value="MFS"/>
</dbReference>
<dbReference type="PANTHER" id="PTHR23505:SF79">
    <property type="entry name" value="PROTEIN SPINSTER"/>
    <property type="match status" value="1"/>
</dbReference>
<feature type="transmembrane region" description="Helical" evidence="8">
    <location>
        <begin position="57"/>
        <end position="78"/>
    </location>
</feature>
<organism evidence="10 11">
    <name type="scientific">Littorina saxatilis</name>
    <dbReference type="NCBI Taxonomy" id="31220"/>
    <lineage>
        <taxon>Eukaryota</taxon>
        <taxon>Metazoa</taxon>
        <taxon>Spiralia</taxon>
        <taxon>Lophotrochozoa</taxon>
        <taxon>Mollusca</taxon>
        <taxon>Gastropoda</taxon>
        <taxon>Caenogastropoda</taxon>
        <taxon>Littorinimorpha</taxon>
        <taxon>Littorinoidea</taxon>
        <taxon>Littorinidae</taxon>
        <taxon>Littorina</taxon>
    </lineage>
</organism>
<dbReference type="InterPro" id="IPR020846">
    <property type="entry name" value="MFS_dom"/>
</dbReference>
<evidence type="ECO:0000313" key="11">
    <source>
        <dbReference type="Proteomes" id="UP001374579"/>
    </source>
</evidence>
<dbReference type="GO" id="GO:0016020">
    <property type="term" value="C:membrane"/>
    <property type="evidence" value="ECO:0007669"/>
    <property type="project" value="UniProtKB-SubCell"/>
</dbReference>
<dbReference type="SUPFAM" id="SSF103473">
    <property type="entry name" value="MFS general substrate transporter"/>
    <property type="match status" value="1"/>
</dbReference>
<feature type="transmembrane region" description="Helical" evidence="8">
    <location>
        <begin position="400"/>
        <end position="424"/>
    </location>
</feature>
<evidence type="ECO:0000256" key="4">
    <source>
        <dbReference type="ARBA" id="ARBA00022989"/>
    </source>
</evidence>
<dbReference type="InterPro" id="IPR044770">
    <property type="entry name" value="MFS_spinster-like"/>
</dbReference>
<comment type="subcellular location">
    <subcellularLocation>
        <location evidence="1">Membrane</location>
        <topology evidence="1">Multi-pass membrane protein</topology>
    </subcellularLocation>
</comment>
<proteinExistence type="inferred from homology"/>
<dbReference type="AlphaFoldDB" id="A0AAN9AYB6"/>
<feature type="transmembrane region" description="Helical" evidence="8">
    <location>
        <begin position="328"/>
        <end position="351"/>
    </location>
</feature>
<feature type="transmembrane region" description="Helical" evidence="8">
    <location>
        <begin position="233"/>
        <end position="256"/>
    </location>
</feature>
<feature type="transmembrane region" description="Helical" evidence="8">
    <location>
        <begin position="430"/>
        <end position="452"/>
    </location>
</feature>
<feature type="transmembrane region" description="Helical" evidence="8">
    <location>
        <begin position="200"/>
        <end position="221"/>
    </location>
</feature>
<evidence type="ECO:0000313" key="10">
    <source>
        <dbReference type="EMBL" id="KAK7095407.1"/>
    </source>
</evidence>
<keyword evidence="11" id="KW-1185">Reference proteome</keyword>
<feature type="compositionally biased region" description="Basic and acidic residues" evidence="7">
    <location>
        <begin position="1"/>
        <end position="12"/>
    </location>
</feature>
<sequence length="549" mass="60558">MQTAMERQDAMRRQGYRSASGDFSGEESEGDVLAPLLRARGDHRNLYNKVEEDNRRWYQWVCSYASYVLLLMLLTYLLNQLDRYMLAITSQPLAREVHFGDKACAINETLPDNVTARAVCNATAEASCVLSKDCTWDYNGQGLEYQILAGPVFILVYTFAGIFISFAADMYNRKNLLAACLIFWSVATVLTGLVKEYWQLVLLRFLLGFGEAGCTPFAVSILTDYFPSKLRGLVIGIYNLGIYSGYSMSYALGNFITLANIMGQGWRWSFYISGIPGVVLGVLILATVSEPARRVAPGPSETSGGGQRIKDVSEMTACQKLTSTLKPFATFSVVLLCLGGSVRNAAGYVWAYNTQLYFEAMNQTPTQIAMYMSWIPLVAGSIGVILGGQVSDFVVKRMGIIARVLVLTVSQLVAAPFAAGTLYFTAPTSYIMQIPTYIIGEMWVGVALTVLVELVEPQFKTSAIAVYLFIITNIGGNVPLLVPPIQHAFEKVGSMKADALRDALYILYPGLYVGGGVLFLLTVFSLRRDKRRVSYQRITESEVTLPNDN</sequence>
<feature type="region of interest" description="Disordered" evidence="7">
    <location>
        <begin position="1"/>
        <end position="28"/>
    </location>
</feature>
<name>A0AAN9AYB6_9CAEN</name>
<evidence type="ECO:0000256" key="1">
    <source>
        <dbReference type="ARBA" id="ARBA00004141"/>
    </source>
</evidence>
<dbReference type="Gene3D" id="1.20.1250.20">
    <property type="entry name" value="MFS general substrate transporter like domains"/>
    <property type="match status" value="1"/>
</dbReference>
<evidence type="ECO:0000256" key="5">
    <source>
        <dbReference type="ARBA" id="ARBA00023136"/>
    </source>
</evidence>
<feature type="transmembrane region" description="Helical" evidence="8">
    <location>
        <begin position="268"/>
        <end position="288"/>
    </location>
</feature>
<keyword evidence="4 8" id="KW-1133">Transmembrane helix</keyword>
<feature type="domain" description="Major facilitator superfamily (MFS) profile" evidence="9">
    <location>
        <begin position="68"/>
        <end position="527"/>
    </location>
</feature>
<accession>A0AAN9AYB6</accession>
<evidence type="ECO:0000256" key="7">
    <source>
        <dbReference type="SAM" id="MobiDB-lite"/>
    </source>
</evidence>
<evidence type="ECO:0000259" key="9">
    <source>
        <dbReference type="PROSITE" id="PS50850"/>
    </source>
</evidence>
<dbReference type="InterPro" id="IPR036259">
    <property type="entry name" value="MFS_trans_sf"/>
</dbReference>
<dbReference type="Proteomes" id="UP001374579">
    <property type="component" value="Unassembled WGS sequence"/>
</dbReference>
<feature type="transmembrane region" description="Helical" evidence="8">
    <location>
        <begin position="464"/>
        <end position="485"/>
    </location>
</feature>
<gene>
    <name evidence="10" type="ORF">V1264_006819</name>
</gene>
<reference evidence="10 11" key="1">
    <citation type="submission" date="2024-02" db="EMBL/GenBank/DDBJ databases">
        <title>Chromosome-scale genome assembly of the rough periwinkle Littorina saxatilis.</title>
        <authorList>
            <person name="De Jode A."/>
            <person name="Faria R."/>
            <person name="Formenti G."/>
            <person name="Sims Y."/>
            <person name="Smith T.P."/>
            <person name="Tracey A."/>
            <person name="Wood J.M.D."/>
            <person name="Zagrodzka Z.B."/>
            <person name="Johannesson K."/>
            <person name="Butlin R.K."/>
            <person name="Leder E.H."/>
        </authorList>
    </citation>
    <scope>NUCLEOTIDE SEQUENCE [LARGE SCALE GENOMIC DNA]</scope>
    <source>
        <strain evidence="10">Snail1</strain>
        <tissue evidence="10">Muscle</tissue>
    </source>
</reference>
<protein>
    <recommendedName>
        <fullName evidence="9">Major facilitator superfamily (MFS) profile domain-containing protein</fullName>
    </recommendedName>
</protein>
<dbReference type="EMBL" id="JBAMIC010000018">
    <property type="protein sequence ID" value="KAK7095407.1"/>
    <property type="molecule type" value="Genomic_DNA"/>
</dbReference>
<comment type="similarity">
    <text evidence="6">Belongs to the major facilitator superfamily. Spinster (TC 2.A.1.49) family.</text>
</comment>
<feature type="transmembrane region" description="Helical" evidence="8">
    <location>
        <begin position="175"/>
        <end position="194"/>
    </location>
</feature>
<comment type="caution">
    <text evidence="10">The sequence shown here is derived from an EMBL/GenBank/DDBJ whole genome shotgun (WGS) entry which is preliminary data.</text>
</comment>
<keyword evidence="2" id="KW-0813">Transport</keyword>
<feature type="transmembrane region" description="Helical" evidence="8">
    <location>
        <begin position="371"/>
        <end position="388"/>
    </location>
</feature>
<evidence type="ECO:0000256" key="3">
    <source>
        <dbReference type="ARBA" id="ARBA00022692"/>
    </source>
</evidence>
<evidence type="ECO:0000256" key="8">
    <source>
        <dbReference type="SAM" id="Phobius"/>
    </source>
</evidence>
<evidence type="ECO:0000256" key="2">
    <source>
        <dbReference type="ARBA" id="ARBA00022448"/>
    </source>
</evidence>
<dbReference type="PANTHER" id="PTHR23505">
    <property type="entry name" value="SPINSTER"/>
    <property type="match status" value="1"/>
</dbReference>
<feature type="transmembrane region" description="Helical" evidence="8">
    <location>
        <begin position="145"/>
        <end position="168"/>
    </location>
</feature>
<feature type="transmembrane region" description="Helical" evidence="8">
    <location>
        <begin position="505"/>
        <end position="526"/>
    </location>
</feature>
<dbReference type="Pfam" id="PF07690">
    <property type="entry name" value="MFS_1"/>
    <property type="match status" value="1"/>
</dbReference>
<dbReference type="CDD" id="cd17328">
    <property type="entry name" value="MFS_spinster_like"/>
    <property type="match status" value="1"/>
</dbReference>
<keyword evidence="5 8" id="KW-0472">Membrane</keyword>
<dbReference type="GO" id="GO:0022857">
    <property type="term" value="F:transmembrane transporter activity"/>
    <property type="evidence" value="ECO:0007669"/>
    <property type="project" value="InterPro"/>
</dbReference>